<sequence>MMALGVHRLWAVLGAISLVSAQNFPLVTDSRCNCYRTNTTTSQYFRNHKFFDFRSLSQYARVPPPIDTAQGNADAPVTSAFFQSPEWRNAWSIQSWNNSAKMGGDPDVTGSDATVLMVNSPNNIYIQHNDDKFPTSNTYLVMRTMRHETFQSAAEIESGSLNYRFLSIRMYARTRGSTGAVTAMFTFRNGDTLAKVQEADLEIRTSDPPQYIQYTNQPSWNKDGDIPQATRNVTMLTKNGWTDWQYHRMDWNPGLTSWLVDGKLSTSIQFQAPKDPSQVIFNTWSDGGSWSGNMSVNATTEMQIQWIELVFNSTDTTVPPPVQPPPPTGWNPQMSRTVDHNPRIPAAARAQAIANRRSTDNAPARTGAVADDAPPEPRASTRTTTTRSVYNARTRIDRCLSFGSTVVGK</sequence>
<organism evidence="1 2">
    <name type="scientific">Xylaria curta</name>
    <dbReference type="NCBI Taxonomy" id="42375"/>
    <lineage>
        <taxon>Eukaryota</taxon>
        <taxon>Fungi</taxon>
        <taxon>Dikarya</taxon>
        <taxon>Ascomycota</taxon>
        <taxon>Pezizomycotina</taxon>
        <taxon>Sordariomycetes</taxon>
        <taxon>Xylariomycetidae</taxon>
        <taxon>Xylariales</taxon>
        <taxon>Xylariaceae</taxon>
        <taxon>Xylaria</taxon>
    </lineage>
</organism>
<dbReference type="EMBL" id="JAPDGR010001326">
    <property type="protein sequence ID" value="KAJ2984134.1"/>
    <property type="molecule type" value="Genomic_DNA"/>
</dbReference>
<protein>
    <submittedName>
        <fullName evidence="1">Uncharacterized protein</fullName>
    </submittedName>
</protein>
<accession>A0ACC1NYI8</accession>
<evidence type="ECO:0000313" key="2">
    <source>
        <dbReference type="Proteomes" id="UP001143856"/>
    </source>
</evidence>
<comment type="caution">
    <text evidence="1">The sequence shown here is derived from an EMBL/GenBank/DDBJ whole genome shotgun (WGS) entry which is preliminary data.</text>
</comment>
<evidence type="ECO:0000313" key="1">
    <source>
        <dbReference type="EMBL" id="KAJ2984134.1"/>
    </source>
</evidence>
<reference evidence="1" key="1">
    <citation type="submission" date="2022-10" db="EMBL/GenBank/DDBJ databases">
        <title>Genome Sequence of Xylaria curta.</title>
        <authorList>
            <person name="Buettner E."/>
        </authorList>
    </citation>
    <scope>NUCLEOTIDE SEQUENCE</scope>
    <source>
        <strain evidence="1">Babe10</strain>
    </source>
</reference>
<gene>
    <name evidence="1" type="ORF">NUW58_g6136</name>
</gene>
<proteinExistence type="predicted"/>
<keyword evidence="2" id="KW-1185">Reference proteome</keyword>
<name>A0ACC1NYI8_9PEZI</name>
<dbReference type="Proteomes" id="UP001143856">
    <property type="component" value="Unassembled WGS sequence"/>
</dbReference>